<reference evidence="2" key="1">
    <citation type="submission" date="2024-02" db="EMBL/GenBank/DDBJ databases">
        <title>Genome sequences of strain Gemmobacter sp. JM10B15.</title>
        <authorList>
            <person name="Zhang M."/>
        </authorList>
    </citation>
    <scope>NUCLEOTIDE SEQUENCE</scope>
    <source>
        <strain evidence="2">JM10B15</strain>
    </source>
</reference>
<evidence type="ECO:0000313" key="3">
    <source>
        <dbReference type="Proteomes" id="UP001431963"/>
    </source>
</evidence>
<evidence type="ECO:0000313" key="2">
    <source>
        <dbReference type="EMBL" id="MEH7829907.1"/>
    </source>
</evidence>
<dbReference type="RefSeq" id="WP_335424934.1">
    <property type="nucleotide sequence ID" value="NZ_JBALHR010000014.1"/>
</dbReference>
<dbReference type="InterPro" id="IPR036237">
    <property type="entry name" value="Xyl_isomerase-like_sf"/>
</dbReference>
<dbReference type="Proteomes" id="UP001431963">
    <property type="component" value="Unassembled WGS sequence"/>
</dbReference>
<proteinExistence type="predicted"/>
<feature type="domain" description="Xylose isomerase-like TIM barrel" evidence="1">
    <location>
        <begin position="29"/>
        <end position="235"/>
    </location>
</feature>
<accession>A0ABU8BYX2</accession>
<keyword evidence="2" id="KW-0413">Isomerase</keyword>
<dbReference type="EMBL" id="JBALHR010000014">
    <property type="protein sequence ID" value="MEH7829907.1"/>
    <property type="molecule type" value="Genomic_DNA"/>
</dbReference>
<dbReference type="GO" id="GO:0016853">
    <property type="term" value="F:isomerase activity"/>
    <property type="evidence" value="ECO:0007669"/>
    <property type="project" value="UniProtKB-KW"/>
</dbReference>
<dbReference type="PANTHER" id="PTHR12110">
    <property type="entry name" value="HYDROXYPYRUVATE ISOMERASE"/>
    <property type="match status" value="1"/>
</dbReference>
<keyword evidence="3" id="KW-1185">Reference proteome</keyword>
<dbReference type="PANTHER" id="PTHR12110:SF53">
    <property type="entry name" value="BLR5974 PROTEIN"/>
    <property type="match status" value="1"/>
</dbReference>
<dbReference type="Gene3D" id="3.20.20.150">
    <property type="entry name" value="Divalent-metal-dependent TIM barrel enzymes"/>
    <property type="match status" value="1"/>
</dbReference>
<name>A0ABU8BYX2_9RHOB</name>
<sequence length="316" mass="34583">MIIEPTIHSFSLWHHFAHKPGFDCVAYADLAAELGFRGISLSLNNPEYRHLGGREIWRMDRLRDHLHGIGFSLEVDTSGTNPAHMTEMLTVAARMGASSLRTYTRHGGTPDQMMAATLRDLAAVAPVAGDLGITIVLENHEDFTGPELARIVETVGHPALKILYDYGNSQMVLEDPEAALDAVLPHVHSVHFKDHVMVRPEHAGQLTVAGVPIGDGALPLARLTKRLLDHGLRRITFENVWAYSAPIRPQRAPLAGVTLGEGAFAFADPPFDPGFLVLDQSQLAPDRLVDLEYRALIRGKTAFDAILRGLGCRFSG</sequence>
<evidence type="ECO:0000259" key="1">
    <source>
        <dbReference type="Pfam" id="PF01261"/>
    </source>
</evidence>
<organism evidence="2 3">
    <name type="scientific">Gemmobacter denitrificans</name>
    <dbReference type="NCBI Taxonomy" id="3123040"/>
    <lineage>
        <taxon>Bacteria</taxon>
        <taxon>Pseudomonadati</taxon>
        <taxon>Pseudomonadota</taxon>
        <taxon>Alphaproteobacteria</taxon>
        <taxon>Rhodobacterales</taxon>
        <taxon>Paracoccaceae</taxon>
        <taxon>Gemmobacter</taxon>
    </lineage>
</organism>
<protein>
    <submittedName>
        <fullName evidence="2">Sugar phosphate isomerase/epimerase family protein</fullName>
    </submittedName>
</protein>
<gene>
    <name evidence="2" type="ORF">V6590_17290</name>
</gene>
<comment type="caution">
    <text evidence="2">The sequence shown here is derived from an EMBL/GenBank/DDBJ whole genome shotgun (WGS) entry which is preliminary data.</text>
</comment>
<dbReference type="SUPFAM" id="SSF51658">
    <property type="entry name" value="Xylose isomerase-like"/>
    <property type="match status" value="1"/>
</dbReference>
<dbReference type="InterPro" id="IPR013022">
    <property type="entry name" value="Xyl_isomerase-like_TIM-brl"/>
</dbReference>
<dbReference type="Pfam" id="PF01261">
    <property type="entry name" value="AP_endonuc_2"/>
    <property type="match status" value="1"/>
</dbReference>
<dbReference type="InterPro" id="IPR050312">
    <property type="entry name" value="IolE/XylAMocC-like"/>
</dbReference>